<dbReference type="InterPro" id="IPR050428">
    <property type="entry name" value="TCS_sensor_his_kinase"/>
</dbReference>
<organism evidence="10 11">
    <name type="scientific">Actinomadura viridis</name>
    <dbReference type="NCBI Taxonomy" id="58110"/>
    <lineage>
        <taxon>Bacteria</taxon>
        <taxon>Bacillati</taxon>
        <taxon>Actinomycetota</taxon>
        <taxon>Actinomycetes</taxon>
        <taxon>Streptosporangiales</taxon>
        <taxon>Thermomonosporaceae</taxon>
        <taxon>Actinomadura</taxon>
    </lineage>
</organism>
<feature type="region of interest" description="Disordered" evidence="8">
    <location>
        <begin position="594"/>
        <end position="618"/>
    </location>
</feature>
<feature type="compositionally biased region" description="Basic and acidic residues" evidence="8">
    <location>
        <begin position="384"/>
        <end position="402"/>
    </location>
</feature>
<evidence type="ECO:0000256" key="8">
    <source>
        <dbReference type="SAM" id="MobiDB-lite"/>
    </source>
</evidence>
<dbReference type="Proteomes" id="UP000614047">
    <property type="component" value="Unassembled WGS sequence"/>
</dbReference>
<keyword evidence="6 10" id="KW-0418">Kinase</keyword>
<dbReference type="Pfam" id="PF02518">
    <property type="entry name" value="HATPase_c"/>
    <property type="match status" value="1"/>
</dbReference>
<dbReference type="EMBL" id="JADOUA010000001">
    <property type="protein sequence ID" value="MBG6087506.1"/>
    <property type="molecule type" value="Genomic_DNA"/>
</dbReference>
<evidence type="ECO:0000256" key="2">
    <source>
        <dbReference type="ARBA" id="ARBA00012438"/>
    </source>
</evidence>
<keyword evidence="7" id="KW-0472">Membrane</keyword>
<dbReference type="GO" id="GO:0004673">
    <property type="term" value="F:protein histidine kinase activity"/>
    <property type="evidence" value="ECO:0007669"/>
    <property type="project" value="UniProtKB-EC"/>
</dbReference>
<keyword evidence="5" id="KW-0812">Transmembrane</keyword>
<keyword evidence="4" id="KW-0808">Transferase</keyword>
<name>A0A931DHB7_9ACTN</name>
<feature type="region of interest" description="Disordered" evidence="8">
    <location>
        <begin position="82"/>
        <end position="113"/>
    </location>
</feature>
<dbReference type="SMART" id="SM00387">
    <property type="entry name" value="HATPase_c"/>
    <property type="match status" value="1"/>
</dbReference>
<keyword evidence="11" id="KW-1185">Reference proteome</keyword>
<evidence type="ECO:0000256" key="1">
    <source>
        <dbReference type="ARBA" id="ARBA00000085"/>
    </source>
</evidence>
<keyword evidence="7" id="KW-1133">Transmembrane helix</keyword>
<dbReference type="RefSeq" id="WP_197010359.1">
    <property type="nucleotide sequence ID" value="NZ_BAABES010000024.1"/>
</dbReference>
<dbReference type="PANTHER" id="PTHR45436:SF5">
    <property type="entry name" value="SENSOR HISTIDINE KINASE TRCS"/>
    <property type="match status" value="1"/>
</dbReference>
<feature type="domain" description="Histidine kinase" evidence="9">
    <location>
        <begin position="539"/>
        <end position="659"/>
    </location>
</feature>
<evidence type="ECO:0000256" key="7">
    <source>
        <dbReference type="ARBA" id="ARBA00022989"/>
    </source>
</evidence>
<dbReference type="Gene3D" id="3.30.565.10">
    <property type="entry name" value="Histidine kinase-like ATPase, C-terminal domain"/>
    <property type="match status" value="1"/>
</dbReference>
<feature type="compositionally biased region" description="Basic and acidic residues" evidence="8">
    <location>
        <begin position="835"/>
        <end position="845"/>
    </location>
</feature>
<evidence type="ECO:0000256" key="5">
    <source>
        <dbReference type="ARBA" id="ARBA00022692"/>
    </source>
</evidence>
<dbReference type="GO" id="GO:0005886">
    <property type="term" value="C:plasma membrane"/>
    <property type="evidence" value="ECO:0007669"/>
    <property type="project" value="TreeGrafter"/>
</dbReference>
<proteinExistence type="predicted"/>
<comment type="caution">
    <text evidence="10">The sequence shown here is derived from an EMBL/GenBank/DDBJ whole genome shotgun (WGS) entry which is preliminary data.</text>
</comment>
<dbReference type="SUPFAM" id="SSF55874">
    <property type="entry name" value="ATPase domain of HSP90 chaperone/DNA topoisomerase II/histidine kinase"/>
    <property type="match status" value="1"/>
</dbReference>
<feature type="region of interest" description="Disordered" evidence="8">
    <location>
        <begin position="366"/>
        <end position="402"/>
    </location>
</feature>
<gene>
    <name evidence="10" type="ORF">IW256_001619</name>
</gene>
<dbReference type="AlphaFoldDB" id="A0A931DHB7"/>
<feature type="region of interest" description="Disordered" evidence="8">
    <location>
        <begin position="686"/>
        <end position="845"/>
    </location>
</feature>
<evidence type="ECO:0000256" key="6">
    <source>
        <dbReference type="ARBA" id="ARBA00022777"/>
    </source>
</evidence>
<sequence>MISLVALWTFAASLTLEDFLEHRAQGEANERVRPAVRDAVSALGAERRATAAFLGGPGDAPRQAMDTARARTDAAARAFRRNAADGPDGPRAPEASQGPAAPEGTGTPDGLDAALTGTLRAALRELDRLPAIRRAVDARGLEPSAAIEAYGLPVEALHAFAARRVPAGDDGLHRWDAGLVAGARAMDAIERQSALVAGAGARGGRLTAAERRSFTEAVAAQRRLWAEQRARLEPAVHGRLLGPIFASSAYTELRGLEEDVAGADGGETEVDARRWDAAAQPLLASLGSAHRRGEGLLERRRDELGRESLLWPGLVGGFGAAAVALSILVSLRTGRGLARELAGVRASALEPARPRLLELEAPEVAATAAGTTGDEATGEAAGDEAARDERSGTPGPHEGRTQEILELADAFAAVRDDAERARAEQAGLREGVSRVLRDLALRNQSLLHRQLAMLAELEGRARPAGRDELFRLERLTTRMRRHARSLVVLSGAAPEGGRRAPVPVPDALRAAVAEIEEPERVEVLTRSREGLAGSAAADVVHLLAELLENAASYSPPGSGVRMTAERVGGGFAIEIEDRGLGMAPAELDEINRRLAGAPRSGPTESGPPESGLMESGLADTGRLGLPVVARLAARHGVRVSLRPSPYGGTTAIVLLPRELLVPVERSEHAPPAVPPAAPPAVLPAAPLAVTPPAAPRTPSPTRTAPQNGQDAPANGAPVTVARPAGNPWFDDVVESAPGTEAGGDVERGEDVPSLRPGVDQDAGTDGSGPPREPAGTSAGSPRRHHRGSPAPRPCTKEGMPPPSAAGQGAAGGIARSPEEARSMMASIQQGWRRGRASDPGDEEAR</sequence>
<protein>
    <recommendedName>
        <fullName evidence="2">histidine kinase</fullName>
        <ecNumber evidence="2">2.7.13.3</ecNumber>
    </recommendedName>
</protein>
<evidence type="ECO:0000313" key="11">
    <source>
        <dbReference type="Proteomes" id="UP000614047"/>
    </source>
</evidence>
<dbReference type="Pfam" id="PF08376">
    <property type="entry name" value="NIT"/>
    <property type="match status" value="1"/>
</dbReference>
<dbReference type="PANTHER" id="PTHR45436">
    <property type="entry name" value="SENSOR HISTIDINE KINASE YKOH"/>
    <property type="match status" value="1"/>
</dbReference>
<keyword evidence="3" id="KW-0597">Phosphoprotein</keyword>
<evidence type="ECO:0000256" key="3">
    <source>
        <dbReference type="ARBA" id="ARBA00022553"/>
    </source>
</evidence>
<accession>A0A931DHB7</accession>
<dbReference type="PROSITE" id="PS50109">
    <property type="entry name" value="HIS_KIN"/>
    <property type="match status" value="1"/>
</dbReference>
<evidence type="ECO:0000313" key="10">
    <source>
        <dbReference type="EMBL" id="MBG6087506.1"/>
    </source>
</evidence>
<reference evidence="10" key="1">
    <citation type="submission" date="2020-11" db="EMBL/GenBank/DDBJ databases">
        <title>Sequencing the genomes of 1000 actinobacteria strains.</title>
        <authorList>
            <person name="Klenk H.-P."/>
        </authorList>
    </citation>
    <scope>NUCLEOTIDE SEQUENCE</scope>
    <source>
        <strain evidence="10">DSM 43175</strain>
    </source>
</reference>
<comment type="catalytic activity">
    <reaction evidence="1">
        <text>ATP + protein L-histidine = ADP + protein N-phospho-L-histidine.</text>
        <dbReference type="EC" id="2.7.13.3"/>
    </reaction>
</comment>
<feature type="compositionally biased region" description="Low complexity" evidence="8">
    <location>
        <begin position="366"/>
        <end position="380"/>
    </location>
</feature>
<dbReference type="InterPro" id="IPR005467">
    <property type="entry name" value="His_kinase_dom"/>
</dbReference>
<dbReference type="EC" id="2.7.13.3" evidence="2"/>
<evidence type="ECO:0000259" key="9">
    <source>
        <dbReference type="PROSITE" id="PS50109"/>
    </source>
</evidence>
<dbReference type="InterPro" id="IPR013587">
    <property type="entry name" value="Nitrate/nitrite_sensing"/>
</dbReference>
<evidence type="ECO:0000256" key="4">
    <source>
        <dbReference type="ARBA" id="ARBA00022679"/>
    </source>
</evidence>
<dbReference type="InterPro" id="IPR003594">
    <property type="entry name" value="HATPase_dom"/>
</dbReference>
<dbReference type="GO" id="GO:0000160">
    <property type="term" value="P:phosphorelay signal transduction system"/>
    <property type="evidence" value="ECO:0007669"/>
    <property type="project" value="TreeGrafter"/>
</dbReference>
<dbReference type="InterPro" id="IPR036890">
    <property type="entry name" value="HATPase_C_sf"/>
</dbReference>